<proteinExistence type="predicted"/>
<keyword evidence="2" id="KW-0012">Acyltransferase</keyword>
<dbReference type="RefSeq" id="WP_220248814.1">
    <property type="nucleotide sequence ID" value="NZ_JAICCF010000001.1"/>
</dbReference>
<dbReference type="InterPro" id="IPR013653">
    <property type="entry name" value="GCN5-like_dom"/>
</dbReference>
<dbReference type="SUPFAM" id="SSF55729">
    <property type="entry name" value="Acyl-CoA N-acyltransferases (Nat)"/>
    <property type="match status" value="1"/>
</dbReference>
<evidence type="ECO:0000313" key="3">
    <source>
        <dbReference type="Proteomes" id="UP000812961"/>
    </source>
</evidence>
<dbReference type="Proteomes" id="UP000812961">
    <property type="component" value="Unassembled WGS sequence"/>
</dbReference>
<reference evidence="2 3" key="1">
    <citation type="submission" date="2021-08" db="EMBL/GenBank/DDBJ databases">
        <title>The genome sequence of Chitinophaga sp. B61.</title>
        <authorList>
            <person name="Zhang X."/>
        </authorList>
    </citation>
    <scope>NUCLEOTIDE SEQUENCE [LARGE SCALE GENOMIC DNA]</scope>
    <source>
        <strain evidence="2 3">B61</strain>
    </source>
</reference>
<name>A0ABS7G7H3_9BACT</name>
<dbReference type="InterPro" id="IPR016181">
    <property type="entry name" value="Acyl_CoA_acyltransferase"/>
</dbReference>
<gene>
    <name evidence="2" type="ORF">K1Y79_04575</name>
</gene>
<dbReference type="Pfam" id="PF08445">
    <property type="entry name" value="FR47"/>
    <property type="match status" value="1"/>
</dbReference>
<keyword evidence="2" id="KW-0808">Transferase</keyword>
<feature type="domain" description="N-acetyltransferase" evidence="1">
    <location>
        <begin position="100"/>
        <end position="228"/>
    </location>
</feature>
<comment type="caution">
    <text evidence="2">The sequence shown here is derived from an EMBL/GenBank/DDBJ whole genome shotgun (WGS) entry which is preliminary data.</text>
</comment>
<dbReference type="EC" id="2.3.1.-" evidence="2"/>
<evidence type="ECO:0000313" key="2">
    <source>
        <dbReference type="EMBL" id="MBW8683599.1"/>
    </source>
</evidence>
<dbReference type="InterPro" id="IPR000182">
    <property type="entry name" value="GNAT_dom"/>
</dbReference>
<dbReference type="CDD" id="cd04301">
    <property type="entry name" value="NAT_SF"/>
    <property type="match status" value="1"/>
</dbReference>
<sequence length="228" mass="25620">MNEVFDMLDNPVWHALQTTHQAFAQGNARIQRYPAGTLQFTGCADPLTTDLNQILPWTVKNERLILIGDLPQLPPEWSLVRQLDCIQMVCHQPETVPVTAAITRLTSADVPDMLSLTSLVQPGFFYKNTPLLGTYYGIRQEGQLVAMAGERICMTGLTEVSGVCTHPSYTGRGYAQQLVSKIVNENMSQGLIPYLHFVHTNERAGKIYDLLGFRERRAIVFWEIIRVG</sequence>
<organism evidence="2 3">
    <name type="scientific">Chitinophaga rhizophila</name>
    <dbReference type="NCBI Taxonomy" id="2866212"/>
    <lineage>
        <taxon>Bacteria</taxon>
        <taxon>Pseudomonadati</taxon>
        <taxon>Bacteroidota</taxon>
        <taxon>Chitinophagia</taxon>
        <taxon>Chitinophagales</taxon>
        <taxon>Chitinophagaceae</taxon>
        <taxon>Chitinophaga</taxon>
    </lineage>
</organism>
<accession>A0ABS7G7H3</accession>
<evidence type="ECO:0000259" key="1">
    <source>
        <dbReference type="PROSITE" id="PS51186"/>
    </source>
</evidence>
<protein>
    <submittedName>
        <fullName evidence="2">GNAT family N-acetyltransferase</fullName>
        <ecNumber evidence="2">2.3.1.-</ecNumber>
    </submittedName>
</protein>
<keyword evidence="3" id="KW-1185">Reference proteome</keyword>
<dbReference type="PROSITE" id="PS51186">
    <property type="entry name" value="GNAT"/>
    <property type="match status" value="1"/>
</dbReference>
<dbReference type="Gene3D" id="3.40.630.30">
    <property type="match status" value="1"/>
</dbReference>
<dbReference type="EMBL" id="JAICCF010000001">
    <property type="protein sequence ID" value="MBW8683599.1"/>
    <property type="molecule type" value="Genomic_DNA"/>
</dbReference>
<dbReference type="GO" id="GO:0016746">
    <property type="term" value="F:acyltransferase activity"/>
    <property type="evidence" value="ECO:0007669"/>
    <property type="project" value="UniProtKB-KW"/>
</dbReference>